<dbReference type="GO" id="GO:0005634">
    <property type="term" value="C:nucleus"/>
    <property type="evidence" value="ECO:0007669"/>
    <property type="project" value="UniProtKB-SubCell"/>
</dbReference>
<evidence type="ECO:0000256" key="3">
    <source>
        <dbReference type="ARBA" id="ARBA00023242"/>
    </source>
</evidence>
<evidence type="ECO:0000256" key="5">
    <source>
        <dbReference type="SAM" id="MobiDB-lite"/>
    </source>
</evidence>
<dbReference type="PANTHER" id="PTHR15107:SF0">
    <property type="entry name" value="DNA ENDONUCLEASE ACTIVATOR CTP1 C-TERMINAL DOMAIN-CONTAINING PROTEIN"/>
    <property type="match status" value="1"/>
</dbReference>
<proteinExistence type="predicted"/>
<evidence type="ECO:0000259" key="6">
    <source>
        <dbReference type="Pfam" id="PF08573"/>
    </source>
</evidence>
<evidence type="ECO:0000313" key="7">
    <source>
        <dbReference type="EMBL" id="KAJ6424657.1"/>
    </source>
</evidence>
<feature type="region of interest" description="Disordered" evidence="5">
    <location>
        <begin position="507"/>
        <end position="549"/>
    </location>
</feature>
<dbReference type="EMBL" id="JAPFFJ010000006">
    <property type="protein sequence ID" value="KAJ6424657.1"/>
    <property type="molecule type" value="Genomic_DNA"/>
</dbReference>
<feature type="domain" description="DNA endonuclease activator Ctp1 C-terminal" evidence="6">
    <location>
        <begin position="589"/>
        <end position="620"/>
    </location>
</feature>
<accession>A0AAD6KLT8</accession>
<feature type="region of interest" description="Disordered" evidence="5">
    <location>
        <begin position="384"/>
        <end position="414"/>
    </location>
</feature>
<feature type="compositionally biased region" description="Basic and acidic residues" evidence="5">
    <location>
        <begin position="474"/>
        <end position="491"/>
    </location>
</feature>
<evidence type="ECO:0000256" key="4">
    <source>
        <dbReference type="SAM" id="Coils"/>
    </source>
</evidence>
<feature type="region of interest" description="Disordered" evidence="5">
    <location>
        <begin position="465"/>
        <end position="491"/>
    </location>
</feature>
<name>A0AAD6KLT8_9ROSI</name>
<dbReference type="Pfam" id="PF08573">
    <property type="entry name" value="SAE2"/>
    <property type="match status" value="1"/>
</dbReference>
<comment type="subcellular location">
    <subcellularLocation>
        <location evidence="1">Nucleus</location>
    </subcellularLocation>
</comment>
<protein>
    <recommendedName>
        <fullName evidence="6">DNA endonuclease activator Ctp1 C-terminal domain-containing protein</fullName>
    </recommendedName>
</protein>
<organism evidence="7 8">
    <name type="scientific">Salix udensis</name>
    <dbReference type="NCBI Taxonomy" id="889485"/>
    <lineage>
        <taxon>Eukaryota</taxon>
        <taxon>Viridiplantae</taxon>
        <taxon>Streptophyta</taxon>
        <taxon>Embryophyta</taxon>
        <taxon>Tracheophyta</taxon>
        <taxon>Spermatophyta</taxon>
        <taxon>Magnoliopsida</taxon>
        <taxon>eudicotyledons</taxon>
        <taxon>Gunneridae</taxon>
        <taxon>Pentapetalae</taxon>
        <taxon>rosids</taxon>
        <taxon>fabids</taxon>
        <taxon>Malpighiales</taxon>
        <taxon>Salicaceae</taxon>
        <taxon>Saliceae</taxon>
        <taxon>Salix</taxon>
    </lineage>
</organism>
<dbReference type="Proteomes" id="UP001162972">
    <property type="component" value="Chromosome 16"/>
</dbReference>
<evidence type="ECO:0000313" key="8">
    <source>
        <dbReference type="Proteomes" id="UP001162972"/>
    </source>
</evidence>
<dbReference type="InterPro" id="IPR033316">
    <property type="entry name" value="RBBP8-like"/>
</dbReference>
<dbReference type="GO" id="GO:0003684">
    <property type="term" value="F:damaged DNA binding"/>
    <property type="evidence" value="ECO:0007669"/>
    <property type="project" value="TreeGrafter"/>
</dbReference>
<keyword evidence="8" id="KW-1185">Reference proteome</keyword>
<feature type="compositionally biased region" description="Polar residues" evidence="5">
    <location>
        <begin position="389"/>
        <end position="400"/>
    </location>
</feature>
<dbReference type="GO" id="GO:0010792">
    <property type="term" value="P:DNA double-strand break processing involved in repair via single-strand annealing"/>
    <property type="evidence" value="ECO:0007669"/>
    <property type="project" value="TreeGrafter"/>
</dbReference>
<feature type="coiled-coil region" evidence="4">
    <location>
        <begin position="114"/>
        <end position="312"/>
    </location>
</feature>
<reference evidence="7 8" key="1">
    <citation type="journal article" date="2023" name="Int. J. Mol. Sci.">
        <title>De Novo Assembly and Annotation of 11 Diverse Shrub Willow (Salix) Genomes Reveals Novel Gene Organization in Sex-Linked Regions.</title>
        <authorList>
            <person name="Hyden B."/>
            <person name="Feng K."/>
            <person name="Yates T.B."/>
            <person name="Jawdy S."/>
            <person name="Cereghino C."/>
            <person name="Smart L.B."/>
            <person name="Muchero W."/>
        </authorList>
    </citation>
    <scope>NUCLEOTIDE SEQUENCE [LARGE SCALE GENOMIC DNA]</scope>
    <source>
        <tissue evidence="7">Shoot tip</tissue>
    </source>
</reference>
<sequence length="624" mass="70996">MKGDLECCPKLENGDVKYVSVLSTVLVATIQEAKDRISQIEYIFCNQLYPNLQAKTKSLQKIYTDAEGAWKEKEKDLLEQIEKLRVEKQQFVEGNKVDKGNPGENANGLLAATLRNRESRINELEQEVVKKSKEVDEGMELQNKLLQLVQRKAAMIVDKGRELKRSEEKSNELLAKVKSLEKNAEELQDEVRKKTEKVAEKTLLEKNLRKKVLSLSLVVEDKEKLKTENEQLTHKVECLEKNLSGLENKLREKTEETEGGRVLQAELLQQIDMNAVEILKQKEQRDKSENDKKVLLEKVNGLEEKVIELQENQSSSGEETEGKVSYDELLHHIQLKDSELLAEKRKMRDLHGLYMKLRSQYNYLCTKSGLTTKNMLTLKDKLEEESGSFKHQPTTSSDGGNKSVVASAASGEMKEVKTENEFCDGLSDNKFVESIPNANFKSPTSIHVAPECPPTVKPARIIGTKRPASSWIDTRSHPGKDGPDPHDDFLDTPLEKLRADLDKNMEEEVQNDKNMDPSSSDDETQDINSDRILREQQMPGPIGGKKGFKYIEPVRKKAERKKLKGVECKQCKKFYDAVLPNNGGDGNKQNVRCEHHDGVSRHRYKYVPPMTPEGFWNIGFESEM</sequence>
<dbReference type="InterPro" id="IPR013882">
    <property type="entry name" value="Ctp1_C"/>
</dbReference>
<keyword evidence="3" id="KW-0539">Nucleus</keyword>
<evidence type="ECO:0000256" key="2">
    <source>
        <dbReference type="ARBA" id="ARBA00022763"/>
    </source>
</evidence>
<gene>
    <name evidence="7" type="ORF">OIU84_025431</name>
</gene>
<keyword evidence="4" id="KW-0175">Coiled coil</keyword>
<comment type="caution">
    <text evidence="7">The sequence shown here is derived from an EMBL/GenBank/DDBJ whole genome shotgun (WGS) entry which is preliminary data.</text>
</comment>
<keyword evidence="2" id="KW-0227">DNA damage</keyword>
<dbReference type="AlphaFoldDB" id="A0AAD6KLT8"/>
<dbReference type="PANTHER" id="PTHR15107">
    <property type="entry name" value="RETINOBLASTOMA BINDING PROTEIN 8"/>
    <property type="match status" value="1"/>
</dbReference>
<evidence type="ECO:0000256" key="1">
    <source>
        <dbReference type="ARBA" id="ARBA00004123"/>
    </source>
</evidence>